<proteinExistence type="predicted"/>
<dbReference type="SUPFAM" id="SSF55073">
    <property type="entry name" value="Nucleotide cyclase"/>
    <property type="match status" value="1"/>
</dbReference>
<keyword evidence="4 8" id="KW-0812">Transmembrane</keyword>
<dbReference type="CDD" id="cd01949">
    <property type="entry name" value="GGDEF"/>
    <property type="match status" value="1"/>
</dbReference>
<keyword evidence="3" id="KW-1003">Cell membrane</keyword>
<feature type="transmembrane region" description="Helical" evidence="8">
    <location>
        <begin position="121"/>
        <end position="142"/>
    </location>
</feature>
<evidence type="ECO:0000259" key="10">
    <source>
        <dbReference type="PROSITE" id="PS50887"/>
    </source>
</evidence>
<dbReference type="GO" id="GO:0043709">
    <property type="term" value="P:cell adhesion involved in single-species biofilm formation"/>
    <property type="evidence" value="ECO:0007669"/>
    <property type="project" value="TreeGrafter"/>
</dbReference>
<evidence type="ECO:0000256" key="5">
    <source>
        <dbReference type="ARBA" id="ARBA00022989"/>
    </source>
</evidence>
<dbReference type="Gene3D" id="3.30.450.20">
    <property type="entry name" value="PAS domain"/>
    <property type="match status" value="1"/>
</dbReference>
<feature type="transmembrane region" description="Helical" evidence="8">
    <location>
        <begin position="194"/>
        <end position="214"/>
    </location>
</feature>
<dbReference type="AlphaFoldDB" id="A0A370G4L4"/>
<evidence type="ECO:0000256" key="6">
    <source>
        <dbReference type="ARBA" id="ARBA00023136"/>
    </source>
</evidence>
<dbReference type="SMART" id="SM00091">
    <property type="entry name" value="PAS"/>
    <property type="match status" value="1"/>
</dbReference>
<dbReference type="InterPro" id="IPR007895">
    <property type="entry name" value="MASE1"/>
</dbReference>
<comment type="subcellular location">
    <subcellularLocation>
        <location evidence="1">Cell membrane</location>
        <topology evidence="1">Multi-pass membrane protein</topology>
    </subcellularLocation>
</comment>
<dbReference type="EC" id="2.7.7.65" evidence="2"/>
<evidence type="ECO:0000259" key="9">
    <source>
        <dbReference type="PROSITE" id="PS50112"/>
    </source>
</evidence>
<keyword evidence="6 8" id="KW-0472">Membrane</keyword>
<evidence type="ECO:0000313" key="11">
    <source>
        <dbReference type="EMBL" id="MBB2186186.1"/>
    </source>
</evidence>
<feature type="transmembrane region" description="Helical" evidence="8">
    <location>
        <begin position="234"/>
        <end position="253"/>
    </location>
</feature>
<evidence type="ECO:0000256" key="7">
    <source>
        <dbReference type="ARBA" id="ARBA00034247"/>
    </source>
</evidence>
<dbReference type="PANTHER" id="PTHR45138">
    <property type="entry name" value="REGULATORY COMPONENTS OF SENSORY TRANSDUCTION SYSTEM"/>
    <property type="match status" value="1"/>
</dbReference>
<evidence type="ECO:0000256" key="3">
    <source>
        <dbReference type="ARBA" id="ARBA00022475"/>
    </source>
</evidence>
<dbReference type="GO" id="GO:0052621">
    <property type="term" value="F:diguanylate cyclase activity"/>
    <property type="evidence" value="ECO:0007669"/>
    <property type="project" value="UniProtKB-EC"/>
</dbReference>
<dbReference type="SUPFAM" id="SSF55785">
    <property type="entry name" value="PYP-like sensor domain (PAS domain)"/>
    <property type="match status" value="1"/>
</dbReference>
<dbReference type="GO" id="GO:1902201">
    <property type="term" value="P:negative regulation of bacterial-type flagellum-dependent cell motility"/>
    <property type="evidence" value="ECO:0007669"/>
    <property type="project" value="TreeGrafter"/>
</dbReference>
<dbReference type="InterPro" id="IPR000160">
    <property type="entry name" value="GGDEF_dom"/>
</dbReference>
<dbReference type="Proteomes" id="UP000562982">
    <property type="component" value="Unassembled WGS sequence"/>
</dbReference>
<dbReference type="InterPro" id="IPR035965">
    <property type="entry name" value="PAS-like_dom_sf"/>
</dbReference>
<dbReference type="InterPro" id="IPR050469">
    <property type="entry name" value="Diguanylate_Cyclase"/>
</dbReference>
<dbReference type="InterPro" id="IPR043128">
    <property type="entry name" value="Rev_trsase/Diguanyl_cyclase"/>
</dbReference>
<gene>
    <name evidence="12" type="ORF">C7453_103182</name>
    <name evidence="11" type="ORF">HLH32_07260</name>
</gene>
<comment type="catalytic activity">
    <reaction evidence="7">
        <text>2 GTP = 3',3'-c-di-GMP + 2 diphosphate</text>
        <dbReference type="Rhea" id="RHEA:24898"/>
        <dbReference type="ChEBI" id="CHEBI:33019"/>
        <dbReference type="ChEBI" id="CHEBI:37565"/>
        <dbReference type="ChEBI" id="CHEBI:58805"/>
        <dbReference type="EC" id="2.7.7.65"/>
    </reaction>
</comment>
<dbReference type="FunFam" id="3.30.70.270:FF:000001">
    <property type="entry name" value="Diguanylate cyclase domain protein"/>
    <property type="match status" value="1"/>
</dbReference>
<dbReference type="CDD" id="cd00130">
    <property type="entry name" value="PAS"/>
    <property type="match status" value="1"/>
</dbReference>
<feature type="domain" description="PAS" evidence="9">
    <location>
        <begin position="301"/>
        <end position="371"/>
    </location>
</feature>
<evidence type="ECO:0000313" key="14">
    <source>
        <dbReference type="Proteomes" id="UP000562982"/>
    </source>
</evidence>
<feature type="transmembrane region" description="Helical" evidence="8">
    <location>
        <begin position="12"/>
        <end position="31"/>
    </location>
</feature>
<dbReference type="NCBIfam" id="TIGR00254">
    <property type="entry name" value="GGDEF"/>
    <property type="match status" value="1"/>
</dbReference>
<dbReference type="GO" id="GO:0006355">
    <property type="term" value="P:regulation of DNA-templated transcription"/>
    <property type="evidence" value="ECO:0007669"/>
    <property type="project" value="InterPro"/>
</dbReference>
<dbReference type="NCBIfam" id="TIGR00229">
    <property type="entry name" value="sensory_box"/>
    <property type="match status" value="1"/>
</dbReference>
<dbReference type="GO" id="GO:0005886">
    <property type="term" value="C:plasma membrane"/>
    <property type="evidence" value="ECO:0007669"/>
    <property type="project" value="UniProtKB-SubCell"/>
</dbReference>
<dbReference type="Pfam" id="PF00989">
    <property type="entry name" value="PAS"/>
    <property type="match status" value="1"/>
</dbReference>
<evidence type="ECO:0000313" key="12">
    <source>
        <dbReference type="EMBL" id="RDI38722.1"/>
    </source>
</evidence>
<reference evidence="12 13" key="1">
    <citation type="submission" date="2018-07" db="EMBL/GenBank/DDBJ databases">
        <title>Genomic Encyclopedia of Type Strains, Phase IV (KMG-IV): sequencing the most valuable type-strain genomes for metagenomic binning, comparative biology and taxonomic classification.</title>
        <authorList>
            <person name="Goeker M."/>
        </authorList>
    </citation>
    <scope>NUCLEOTIDE SEQUENCE [LARGE SCALE GENOMIC DNA]</scope>
    <source>
        <strain evidence="12 13">DSM 5603</strain>
    </source>
</reference>
<dbReference type="InterPro" id="IPR000014">
    <property type="entry name" value="PAS"/>
</dbReference>
<dbReference type="InterPro" id="IPR013767">
    <property type="entry name" value="PAS_fold"/>
</dbReference>
<dbReference type="PROSITE" id="PS50112">
    <property type="entry name" value="PAS"/>
    <property type="match status" value="1"/>
</dbReference>
<name>A0A370G4L4_GLULI</name>
<sequence>MIAILAGRNSLSTILTCAVWCLVAIASVGWTRHGGSSAMIWPANAILVASALCMRNFDWRLFPPLLLVLSTLVNLGDHRPWVTSVGFAGANLVEILLAVFLARRFSPISDFFEHPGWAFRFALVTAMAVICSAAVAAEALYFSEGRGWLGGATAWTMAHLPGVLITVPVLLALNPYDTKGNPDHDSPSSLVAGGLMALVAGAAIVVYGQAHYPFQFLLLPPLLLATYHLYDKGAALAVAIIAMIGSYFIFTDVGPRMPFHGPDSLRVYIFQLDLATIFFCALPLGAVLAQRDQKAALAERRLRDFRHLADRVGDVLFRVDAFGRWSYLNPASEQLFGVPVEYRLGQHMLESVIPEDRPPLSRALSELVSGNREDLRQVVSICRRDGTIRHVEILAHRLDEDLGYGGLIRDVTEQFTQDEQNRRIAEANEHAANTDELTGLPNRRAFFQALHACMAQHGAKIAVAIFDLDHFKLVNDRYGHPIGDVVLRRVASTVLAAVRDGDMVARIGGEEFAVLITDQNPEQAISLARRLVRAVSSDSIVVPSGPTLHVTISMGIACHQPDEDHAALIERADQALYVAKRGGRNRLMIAEDTLAEQTANST</sequence>
<organism evidence="12 13">
    <name type="scientific">Gluconacetobacter liquefaciens</name>
    <name type="common">Acetobacter liquefaciens</name>
    <dbReference type="NCBI Taxonomy" id="89584"/>
    <lineage>
        <taxon>Bacteria</taxon>
        <taxon>Pseudomonadati</taxon>
        <taxon>Pseudomonadota</taxon>
        <taxon>Alphaproteobacteria</taxon>
        <taxon>Acetobacterales</taxon>
        <taxon>Acetobacteraceae</taxon>
        <taxon>Gluconacetobacter</taxon>
    </lineage>
</organism>
<evidence type="ECO:0000256" key="8">
    <source>
        <dbReference type="SAM" id="Phobius"/>
    </source>
</evidence>
<dbReference type="RefSeq" id="WP_114726863.1">
    <property type="nucleotide sequence ID" value="NZ_BJMI01000002.1"/>
</dbReference>
<keyword evidence="13" id="KW-1185">Reference proteome</keyword>
<feature type="domain" description="GGDEF" evidence="10">
    <location>
        <begin position="459"/>
        <end position="592"/>
    </location>
</feature>
<dbReference type="Proteomes" id="UP000254958">
    <property type="component" value="Unassembled WGS sequence"/>
</dbReference>
<feature type="transmembrane region" description="Helical" evidence="8">
    <location>
        <begin position="81"/>
        <end position="101"/>
    </location>
</feature>
<dbReference type="InterPro" id="IPR029787">
    <property type="entry name" value="Nucleotide_cyclase"/>
</dbReference>
<reference evidence="11 14" key="2">
    <citation type="submission" date="2020-04" db="EMBL/GenBank/DDBJ databases">
        <title>Description of novel Gluconacetobacter.</title>
        <authorList>
            <person name="Sombolestani A."/>
        </authorList>
    </citation>
    <scope>NUCLEOTIDE SEQUENCE [LARGE SCALE GENOMIC DNA]</scope>
    <source>
        <strain evidence="11 14">LMG 1382</strain>
    </source>
</reference>
<dbReference type="EMBL" id="JABEQI010000003">
    <property type="protein sequence ID" value="MBB2186186.1"/>
    <property type="molecule type" value="Genomic_DNA"/>
</dbReference>
<feature type="transmembrane region" description="Helical" evidence="8">
    <location>
        <begin position="154"/>
        <end position="173"/>
    </location>
</feature>
<feature type="transmembrane region" description="Helical" evidence="8">
    <location>
        <begin position="265"/>
        <end position="289"/>
    </location>
</feature>
<evidence type="ECO:0000313" key="13">
    <source>
        <dbReference type="Proteomes" id="UP000254958"/>
    </source>
</evidence>
<accession>A0A370G4L4</accession>
<dbReference type="PROSITE" id="PS50887">
    <property type="entry name" value="GGDEF"/>
    <property type="match status" value="1"/>
</dbReference>
<dbReference type="OrthoDB" id="9812260at2"/>
<evidence type="ECO:0000256" key="1">
    <source>
        <dbReference type="ARBA" id="ARBA00004651"/>
    </source>
</evidence>
<dbReference type="Pfam" id="PF00990">
    <property type="entry name" value="GGDEF"/>
    <property type="match status" value="1"/>
</dbReference>
<protein>
    <recommendedName>
        <fullName evidence="2">diguanylate cyclase</fullName>
        <ecNumber evidence="2">2.7.7.65</ecNumber>
    </recommendedName>
</protein>
<evidence type="ECO:0000256" key="2">
    <source>
        <dbReference type="ARBA" id="ARBA00012528"/>
    </source>
</evidence>
<evidence type="ECO:0000256" key="4">
    <source>
        <dbReference type="ARBA" id="ARBA00022692"/>
    </source>
</evidence>
<dbReference type="Gene3D" id="3.30.70.270">
    <property type="match status" value="1"/>
</dbReference>
<keyword evidence="5 8" id="KW-1133">Transmembrane helix</keyword>
<comment type="caution">
    <text evidence="12">The sequence shown here is derived from an EMBL/GenBank/DDBJ whole genome shotgun (WGS) entry which is preliminary data.</text>
</comment>
<dbReference type="Pfam" id="PF05231">
    <property type="entry name" value="MASE1"/>
    <property type="match status" value="1"/>
</dbReference>
<dbReference type="PANTHER" id="PTHR45138:SF9">
    <property type="entry name" value="DIGUANYLATE CYCLASE DGCM-RELATED"/>
    <property type="match status" value="1"/>
</dbReference>
<dbReference type="EMBL" id="QQAW01000003">
    <property type="protein sequence ID" value="RDI38722.1"/>
    <property type="molecule type" value="Genomic_DNA"/>
</dbReference>
<dbReference type="SMART" id="SM00267">
    <property type="entry name" value="GGDEF"/>
    <property type="match status" value="1"/>
</dbReference>